<evidence type="ECO:0000313" key="7">
    <source>
        <dbReference type="EMBL" id="RLE45319.1"/>
    </source>
</evidence>
<dbReference type="Proteomes" id="UP000278475">
    <property type="component" value="Unassembled WGS sequence"/>
</dbReference>
<comment type="caution">
    <text evidence="7">The sequence shown here is derived from an EMBL/GenBank/DDBJ whole genome shotgun (WGS) entry which is preliminary data.</text>
</comment>
<dbReference type="Pfam" id="PF01253">
    <property type="entry name" value="SUI1"/>
    <property type="match status" value="1"/>
</dbReference>
<dbReference type="GO" id="GO:0003729">
    <property type="term" value="F:mRNA binding"/>
    <property type="evidence" value="ECO:0007669"/>
    <property type="project" value="TreeGrafter"/>
</dbReference>
<dbReference type="InterPro" id="IPR022851">
    <property type="entry name" value="SUI1_arc"/>
</dbReference>
<evidence type="ECO:0000256" key="4">
    <source>
        <dbReference type="HAMAP-Rule" id="MF_00604"/>
    </source>
</evidence>
<feature type="domain" description="SUI1" evidence="6">
    <location>
        <begin position="27"/>
        <end position="93"/>
    </location>
</feature>
<dbReference type="GO" id="GO:0006417">
    <property type="term" value="P:regulation of translation"/>
    <property type="evidence" value="ECO:0007669"/>
    <property type="project" value="UniProtKB-UniRule"/>
</dbReference>
<keyword evidence="3 4" id="KW-0648">Protein biosynthesis</keyword>
<dbReference type="HAMAP" id="MF_00604">
    <property type="entry name" value="SUI1"/>
    <property type="match status" value="1"/>
</dbReference>
<evidence type="ECO:0000313" key="8">
    <source>
        <dbReference type="Proteomes" id="UP000278475"/>
    </source>
</evidence>
<dbReference type="InterPro" id="IPR005872">
    <property type="entry name" value="SUI1_arc_bac"/>
</dbReference>
<dbReference type="PROSITE" id="PS50296">
    <property type="entry name" value="SUI1"/>
    <property type="match status" value="1"/>
</dbReference>
<sequence length="102" mass="11591">MEVICPICGLPKELCVCGTIRRETERIKVRLELRRYNKPTTIIEGINGDHKELSEIAKKLKTWCACGGSVKEGKIILQGDQRDRIPELLKRLGFDPSQIEIT</sequence>
<dbReference type="CDD" id="cd11567">
    <property type="entry name" value="YciH_like"/>
    <property type="match status" value="1"/>
</dbReference>
<evidence type="ECO:0000259" key="6">
    <source>
        <dbReference type="PROSITE" id="PS50296"/>
    </source>
</evidence>
<dbReference type="GO" id="GO:0001731">
    <property type="term" value="P:formation of translation preinitiation complex"/>
    <property type="evidence" value="ECO:0007669"/>
    <property type="project" value="UniProtKB-UniRule"/>
</dbReference>
<dbReference type="GO" id="GO:0002188">
    <property type="term" value="P:translation reinitiation"/>
    <property type="evidence" value="ECO:0007669"/>
    <property type="project" value="UniProtKB-UniRule"/>
</dbReference>
<keyword evidence="2 4" id="KW-0810">Translation regulation</keyword>
<evidence type="ECO:0000256" key="5">
    <source>
        <dbReference type="PIRNR" id="PIRNR037511"/>
    </source>
</evidence>
<proteinExistence type="inferred from homology"/>
<dbReference type="InterPro" id="IPR001950">
    <property type="entry name" value="SUI1"/>
</dbReference>
<gene>
    <name evidence="7" type="ORF">DRJ31_11450</name>
</gene>
<dbReference type="PANTHER" id="PTHR12789:SF0">
    <property type="entry name" value="DENSITY-REGULATED PROTEIN"/>
    <property type="match status" value="1"/>
</dbReference>
<dbReference type="SUPFAM" id="SSF55159">
    <property type="entry name" value="eIF1-like"/>
    <property type="match status" value="1"/>
</dbReference>
<evidence type="ECO:0000256" key="2">
    <source>
        <dbReference type="ARBA" id="ARBA00022845"/>
    </source>
</evidence>
<name>A0A497EJG8_9CREN</name>
<reference evidence="7 8" key="1">
    <citation type="submission" date="2018-06" db="EMBL/GenBank/DDBJ databases">
        <title>Extensive metabolic versatility and redundancy in microbially diverse, dynamic hydrothermal sediments.</title>
        <authorList>
            <person name="Dombrowski N."/>
            <person name="Teske A."/>
            <person name="Baker B.J."/>
        </authorList>
    </citation>
    <scope>NUCLEOTIDE SEQUENCE [LARGE SCALE GENOMIC DNA]</scope>
    <source>
        <strain evidence="7">B66_G16</strain>
    </source>
</reference>
<organism evidence="7 8">
    <name type="scientific">Thermoproteota archaeon</name>
    <dbReference type="NCBI Taxonomy" id="2056631"/>
    <lineage>
        <taxon>Archaea</taxon>
        <taxon>Thermoproteota</taxon>
    </lineage>
</organism>
<dbReference type="NCBIfam" id="NF002096">
    <property type="entry name" value="PRK00939.1"/>
    <property type="match status" value="1"/>
</dbReference>
<protein>
    <recommendedName>
        <fullName evidence="4 5">Protein translation factor SUI1 homolog</fullName>
    </recommendedName>
</protein>
<dbReference type="InterPro" id="IPR050318">
    <property type="entry name" value="DENR/SUI1_TIF"/>
</dbReference>
<accession>A0A497EJG8</accession>
<dbReference type="PANTHER" id="PTHR12789">
    <property type="entry name" value="DENSITY-REGULATED PROTEIN HOMOLOG"/>
    <property type="match status" value="1"/>
</dbReference>
<dbReference type="PIRSF" id="PIRSF037511">
    <property type="entry name" value="Transl_init_SUI1_pro"/>
    <property type="match status" value="1"/>
</dbReference>
<dbReference type="AlphaFoldDB" id="A0A497EJG8"/>
<evidence type="ECO:0000256" key="3">
    <source>
        <dbReference type="ARBA" id="ARBA00022917"/>
    </source>
</evidence>
<comment type="similarity">
    <text evidence="1 4 5">Belongs to the SUI1 family.</text>
</comment>
<dbReference type="InterPro" id="IPR036877">
    <property type="entry name" value="SUI1_dom_sf"/>
</dbReference>
<dbReference type="EMBL" id="QMQV01000268">
    <property type="protein sequence ID" value="RLE45319.1"/>
    <property type="molecule type" value="Genomic_DNA"/>
</dbReference>
<dbReference type="Gene3D" id="3.30.780.10">
    <property type="entry name" value="SUI1-like domain"/>
    <property type="match status" value="1"/>
</dbReference>
<dbReference type="GO" id="GO:0003743">
    <property type="term" value="F:translation initiation factor activity"/>
    <property type="evidence" value="ECO:0007669"/>
    <property type="project" value="UniProtKB-UniRule"/>
</dbReference>
<evidence type="ECO:0000256" key="1">
    <source>
        <dbReference type="ARBA" id="ARBA00005422"/>
    </source>
</evidence>